<dbReference type="EMBL" id="LT554307">
    <property type="protein sequence ID" value="SAM03863.1"/>
    <property type="molecule type" value="Genomic_DNA"/>
</dbReference>
<dbReference type="STRING" id="4829.A0A163K306"/>
<dbReference type="InParanoid" id="A0A163K306"/>
<name>A0A163K306_ABSGL</name>
<evidence type="ECO:0000313" key="1">
    <source>
        <dbReference type="EMBL" id="SAM03863.1"/>
    </source>
</evidence>
<gene>
    <name evidence="1" type="primary">ABSGL_09719.1 scaffold 11617</name>
</gene>
<accession>A0A163K306</accession>
<keyword evidence="2" id="KW-1185">Reference proteome</keyword>
<protein>
    <submittedName>
        <fullName evidence="1">Uncharacterized protein</fullName>
    </submittedName>
</protein>
<dbReference type="Proteomes" id="UP000078561">
    <property type="component" value="Unassembled WGS sequence"/>
</dbReference>
<evidence type="ECO:0000313" key="2">
    <source>
        <dbReference type="Proteomes" id="UP000078561"/>
    </source>
</evidence>
<proteinExistence type="predicted"/>
<sequence length="241" mass="26766">MTTRFAYVVQDDSPGESDEEGSSVETYQPSIEMADEGMQNRDNTMATILSIINNGPYSQLLSKRQYVELADDTCQMMNDSWLRLPSLRYACSQLLAGSIIINNNNEAIIVNSVEIYGRDRIMDEHRERSVNKEGVPVPSSLPPVPSKYHKTWLFAFVAASVFKAERFLDAKIVDDLVAKCSNGNIKQLLVGVSQLAANDRIAIINSRELNDLLQQLSSLLAPGIVAANNYVAENIKTAFYP</sequence>
<reference evidence="1" key="1">
    <citation type="submission" date="2016-04" db="EMBL/GenBank/DDBJ databases">
        <authorList>
            <person name="Evans L.H."/>
            <person name="Alamgir A."/>
            <person name="Owens N."/>
            <person name="Weber N.D."/>
            <person name="Virtaneva K."/>
            <person name="Barbian K."/>
            <person name="Babar A."/>
            <person name="Rosenke K."/>
        </authorList>
    </citation>
    <scope>NUCLEOTIDE SEQUENCE [LARGE SCALE GENOMIC DNA]</scope>
    <source>
        <strain evidence="1">CBS 101.48</strain>
    </source>
</reference>
<dbReference type="AlphaFoldDB" id="A0A163K306"/>
<organism evidence="1">
    <name type="scientific">Absidia glauca</name>
    <name type="common">Pin mould</name>
    <dbReference type="NCBI Taxonomy" id="4829"/>
    <lineage>
        <taxon>Eukaryota</taxon>
        <taxon>Fungi</taxon>
        <taxon>Fungi incertae sedis</taxon>
        <taxon>Mucoromycota</taxon>
        <taxon>Mucoromycotina</taxon>
        <taxon>Mucoromycetes</taxon>
        <taxon>Mucorales</taxon>
        <taxon>Cunninghamellaceae</taxon>
        <taxon>Absidia</taxon>
    </lineage>
</organism>